<dbReference type="InterPro" id="IPR013595">
    <property type="entry name" value="Pept_S33_TAP-like_C"/>
</dbReference>
<reference evidence="2" key="1">
    <citation type="journal article" date="2008" name="Fungal Genet. Biol.">
        <title>The evolution of transposon repeat-induced point mutation in the genome of Colletotrichum cereale: reconciling sex, recombination and homoplasy in an ''asexual" pathogen.</title>
        <authorList>
            <person name="Crouch J.A."/>
            <person name="Glasheen B.M."/>
            <person name="Giunta M.A."/>
            <person name="Clarke B.B."/>
            <person name="Hillman B.I."/>
        </authorList>
    </citation>
    <scope>NUCLEOTIDE SEQUENCE</scope>
    <source>
        <strain evidence="2">KS-20B-DGU</strain>
    </source>
</reference>
<feature type="non-terminal residue" evidence="2">
    <location>
        <position position="1"/>
    </location>
</feature>
<feature type="non-terminal residue" evidence="2">
    <location>
        <position position="230"/>
    </location>
</feature>
<dbReference type="EMBL" id="DQ663106">
    <property type="protein sequence ID" value="ABR20275.1"/>
    <property type="molecule type" value="mRNA"/>
</dbReference>
<sequence length="230" mass="25565">VICSDGEDSTNLTIADYQAYMAKLESQSPTFASYWSQIRFACTGWRVRPKWRFTGPFATPEPDPAVVEGKPAAPLLFLSSRLDPVTPLRNALKESERHPGSAVVIQESVGHCALATSSRCTTRVIRDYLEHGVVPKSGTVCQADCDAWNSDACLPSNMGIRMAPLAPPDHRIHPLIFYTKASSGDESTLTQDGFLECAYGSKMAWQKRQRRDELHCYLKLEKEDMIHGSE</sequence>
<organism evidence="2">
    <name type="scientific">Colletotrichum cereale</name>
    <dbReference type="NCBI Taxonomy" id="343994"/>
    <lineage>
        <taxon>Eukaryota</taxon>
        <taxon>Fungi</taxon>
        <taxon>Dikarya</taxon>
        <taxon>Ascomycota</taxon>
        <taxon>Pezizomycotina</taxon>
        <taxon>Sordariomycetes</taxon>
        <taxon>Hypocreomycetidae</taxon>
        <taxon>Glomerellales</taxon>
        <taxon>Glomerellaceae</taxon>
        <taxon>Colletotrichum</taxon>
        <taxon>Colletotrichum graminicola species complex</taxon>
    </lineage>
</organism>
<name>A6MAL4_9PEZI</name>
<feature type="domain" description="Peptidase S33 tripeptidyl aminopeptidase-like C-terminal" evidence="1">
    <location>
        <begin position="29"/>
        <end position="141"/>
    </location>
</feature>
<proteinExistence type="evidence at transcript level"/>
<protein>
    <recommendedName>
        <fullName evidence="1">Peptidase S33 tripeptidyl aminopeptidase-like C-terminal domain-containing protein</fullName>
    </recommendedName>
</protein>
<dbReference type="Pfam" id="PF08386">
    <property type="entry name" value="Abhydrolase_4"/>
    <property type="match status" value="1"/>
</dbReference>
<evidence type="ECO:0000259" key="1">
    <source>
        <dbReference type="Pfam" id="PF08386"/>
    </source>
</evidence>
<dbReference type="Gene3D" id="3.40.50.1820">
    <property type="entry name" value="alpha/beta hydrolase"/>
    <property type="match status" value="1"/>
</dbReference>
<accession>A6MAL4</accession>
<evidence type="ECO:0000313" key="2">
    <source>
        <dbReference type="EMBL" id="ABR20275.1"/>
    </source>
</evidence>
<dbReference type="AlphaFoldDB" id="A6MAL4"/>
<dbReference type="SUPFAM" id="SSF53474">
    <property type="entry name" value="alpha/beta-Hydrolases"/>
    <property type="match status" value="1"/>
</dbReference>
<dbReference type="InterPro" id="IPR029058">
    <property type="entry name" value="AB_hydrolase_fold"/>
</dbReference>